<dbReference type="PANTHER" id="PTHR45754:SF3">
    <property type="entry name" value="METHYLENETETRAHYDROFOLATE REDUCTASE (NADPH)"/>
    <property type="match status" value="1"/>
</dbReference>
<comment type="similarity">
    <text evidence="3 8">Belongs to the methylenetetrahydrofolate reductase family.</text>
</comment>
<gene>
    <name evidence="9" type="ORF">FHX40_1620</name>
</gene>
<keyword evidence="4 8" id="KW-0285">Flavoprotein</keyword>
<evidence type="ECO:0000256" key="5">
    <source>
        <dbReference type="ARBA" id="ARBA00022827"/>
    </source>
</evidence>
<accession>A0A543IWI0</accession>
<dbReference type="PANTHER" id="PTHR45754">
    <property type="entry name" value="METHYLENETETRAHYDROFOLATE REDUCTASE"/>
    <property type="match status" value="1"/>
</dbReference>
<evidence type="ECO:0000256" key="4">
    <source>
        <dbReference type="ARBA" id="ARBA00022630"/>
    </source>
</evidence>
<comment type="caution">
    <text evidence="9">The sequence shown here is derived from an EMBL/GenBank/DDBJ whole genome shotgun (WGS) entry which is preliminary data.</text>
</comment>
<comment type="cofactor">
    <cofactor evidence="1 8">
        <name>FAD</name>
        <dbReference type="ChEBI" id="CHEBI:57692"/>
    </cofactor>
</comment>
<dbReference type="GO" id="GO:0009086">
    <property type="term" value="P:methionine biosynthetic process"/>
    <property type="evidence" value="ECO:0007669"/>
    <property type="project" value="TreeGrafter"/>
</dbReference>
<evidence type="ECO:0000256" key="7">
    <source>
        <dbReference type="ARBA" id="ARBA00048628"/>
    </source>
</evidence>
<dbReference type="AlphaFoldDB" id="A0A543IWI0"/>
<comment type="catalytic activity">
    <reaction evidence="7">
        <text>(6S)-5-methyl-5,6,7,8-tetrahydrofolate + NAD(+) = (6R)-5,10-methylene-5,6,7,8-tetrahydrofolate + NADH + H(+)</text>
        <dbReference type="Rhea" id="RHEA:19821"/>
        <dbReference type="ChEBI" id="CHEBI:15378"/>
        <dbReference type="ChEBI" id="CHEBI:15636"/>
        <dbReference type="ChEBI" id="CHEBI:18608"/>
        <dbReference type="ChEBI" id="CHEBI:57540"/>
        <dbReference type="ChEBI" id="CHEBI:57945"/>
        <dbReference type="EC" id="1.5.1.54"/>
    </reaction>
    <physiologicalReaction direction="right-to-left" evidence="7">
        <dbReference type="Rhea" id="RHEA:19823"/>
    </physiologicalReaction>
</comment>
<keyword evidence="6 8" id="KW-0560">Oxidoreductase</keyword>
<evidence type="ECO:0000256" key="6">
    <source>
        <dbReference type="ARBA" id="ARBA00023002"/>
    </source>
</evidence>
<reference evidence="9 10" key="1">
    <citation type="submission" date="2019-06" db="EMBL/GenBank/DDBJ databases">
        <title>Sequencing the genomes of 1000 actinobacteria strains.</title>
        <authorList>
            <person name="Klenk H.-P."/>
        </authorList>
    </citation>
    <scope>NUCLEOTIDE SEQUENCE [LARGE SCALE GENOMIC DNA]</scope>
    <source>
        <strain evidence="9 10">DSM 43186</strain>
    </source>
</reference>
<proteinExistence type="inferred from homology"/>
<name>A0A543IWI0_9ACTN</name>
<dbReference type="GO" id="GO:0035999">
    <property type="term" value="P:tetrahydrofolate interconversion"/>
    <property type="evidence" value="ECO:0007669"/>
    <property type="project" value="UniProtKB-UniPathway"/>
</dbReference>
<dbReference type="InterPro" id="IPR003171">
    <property type="entry name" value="Mehydrof_redctse-like"/>
</dbReference>
<dbReference type="UniPathway" id="UPA00193"/>
<dbReference type="EMBL" id="VFPQ01000001">
    <property type="protein sequence ID" value="TQM74934.1"/>
    <property type="molecule type" value="Genomic_DNA"/>
</dbReference>
<dbReference type="Proteomes" id="UP000319213">
    <property type="component" value="Unassembled WGS sequence"/>
</dbReference>
<dbReference type="GO" id="GO:0005829">
    <property type="term" value="C:cytosol"/>
    <property type="evidence" value="ECO:0007669"/>
    <property type="project" value="TreeGrafter"/>
</dbReference>
<dbReference type="GO" id="GO:0106312">
    <property type="term" value="F:methylenetetrahydrofolate reductase (NADH) activity"/>
    <property type="evidence" value="ECO:0007669"/>
    <property type="project" value="UniProtKB-EC"/>
</dbReference>
<dbReference type="SUPFAM" id="SSF51730">
    <property type="entry name" value="FAD-linked oxidoreductase"/>
    <property type="match status" value="1"/>
</dbReference>
<dbReference type="Pfam" id="PF02219">
    <property type="entry name" value="MTHFR"/>
    <property type="match status" value="1"/>
</dbReference>
<dbReference type="GO" id="GO:0071949">
    <property type="term" value="F:FAD binding"/>
    <property type="evidence" value="ECO:0007669"/>
    <property type="project" value="TreeGrafter"/>
</dbReference>
<dbReference type="Gene3D" id="3.20.20.220">
    <property type="match status" value="1"/>
</dbReference>
<evidence type="ECO:0000256" key="2">
    <source>
        <dbReference type="ARBA" id="ARBA00004777"/>
    </source>
</evidence>
<sequence>MPPSADARYLEGERTPMAIQQEVSGSGRRGSTLADLVRNIGYEVMPFKKTEQDVLTHVPKDVPLTVTVTVAKGIDTTLDLAERLHNHGYTVAPHLPARQFVDAKHVEDVVARLKEAGIRRVFCIGGDAPTPAGEFTESYQLLRVLQELNHPFENIGIGGYPEGHALIPQNAIDEALRKKAPMADRILTQICFDANTTATWAKRIASEGVNLPIYVGMPGPVNRQKLIRISAGIGLGQSARFLQKQSNLLWRFLLPGVYNPTKLLKRLASASAKIGGNIRGLHIFTFNELEGTEKWRQKLLASVAGRDDR</sequence>
<evidence type="ECO:0000256" key="1">
    <source>
        <dbReference type="ARBA" id="ARBA00001974"/>
    </source>
</evidence>
<keyword evidence="10" id="KW-1185">Reference proteome</keyword>
<evidence type="ECO:0000256" key="8">
    <source>
        <dbReference type="RuleBase" id="RU003862"/>
    </source>
</evidence>
<evidence type="ECO:0000313" key="10">
    <source>
        <dbReference type="Proteomes" id="UP000319213"/>
    </source>
</evidence>
<dbReference type="InterPro" id="IPR029041">
    <property type="entry name" value="FAD-linked_oxidoreductase-like"/>
</dbReference>
<keyword evidence="5 8" id="KW-0274">FAD</keyword>
<organism evidence="9 10">
    <name type="scientific">Thermopolyspora flexuosa</name>
    <dbReference type="NCBI Taxonomy" id="103836"/>
    <lineage>
        <taxon>Bacteria</taxon>
        <taxon>Bacillati</taxon>
        <taxon>Actinomycetota</taxon>
        <taxon>Actinomycetes</taxon>
        <taxon>Streptosporangiales</taxon>
        <taxon>Streptosporangiaceae</taxon>
        <taxon>Thermopolyspora</taxon>
    </lineage>
</organism>
<evidence type="ECO:0000313" key="9">
    <source>
        <dbReference type="EMBL" id="TQM74934.1"/>
    </source>
</evidence>
<evidence type="ECO:0000256" key="3">
    <source>
        <dbReference type="ARBA" id="ARBA00006743"/>
    </source>
</evidence>
<protein>
    <recommendedName>
        <fullName evidence="8">Methylenetetrahydrofolate reductase</fullName>
    </recommendedName>
</protein>
<comment type="pathway">
    <text evidence="2 8">One-carbon metabolism; tetrahydrofolate interconversion.</text>
</comment>